<reference evidence="1" key="1">
    <citation type="submission" date="2023-11" db="EMBL/GenBank/DDBJ databases">
        <authorList>
            <person name="Poullet M."/>
        </authorList>
    </citation>
    <scope>NUCLEOTIDE SEQUENCE</scope>
    <source>
        <strain evidence="1">E1834</strain>
    </source>
</reference>
<dbReference type="Proteomes" id="UP001497535">
    <property type="component" value="Unassembled WGS sequence"/>
</dbReference>
<evidence type="ECO:0000313" key="2">
    <source>
        <dbReference type="Proteomes" id="UP001497535"/>
    </source>
</evidence>
<evidence type="ECO:0000313" key="1">
    <source>
        <dbReference type="EMBL" id="CAK5089005.1"/>
    </source>
</evidence>
<accession>A0ACB1AG32</accession>
<dbReference type="EMBL" id="CAVMJV010000075">
    <property type="protein sequence ID" value="CAK5089005.1"/>
    <property type="molecule type" value="Genomic_DNA"/>
</dbReference>
<protein>
    <submittedName>
        <fullName evidence="1">Uncharacterized protein</fullName>
    </submittedName>
</protein>
<gene>
    <name evidence="1" type="ORF">MENTE1834_LOCUS36700</name>
</gene>
<comment type="caution">
    <text evidence="1">The sequence shown here is derived from an EMBL/GenBank/DDBJ whole genome shotgun (WGS) entry which is preliminary data.</text>
</comment>
<proteinExistence type="predicted"/>
<name>A0ACB1AG32_MELEN</name>
<sequence length="1755" mass="200516">MLVFILFTFFSKIFIFASTTQNIIEEPINSTNKSRALSFLKEKILHSEDDQQTAFRQNTQEVHDPRKPILISYLAAVSQFSQLIFDKLQDVANSRSNELADFSSLMNGHSCFSTEFEGSMISGALQVAIDYVNNNPDMLPGYKLKYIFNNTCGDEMRSTEYFMDHWKRGAKVFIGPEVNCRTEATMASSQNLPLISHKCKDQTVSDKKRYPTFARTVPAESVIARSFIALLKHFCWYKFVVIFENAHANVELLTAIRRLLEEESQQVEQQKKRSDPVNSCKGERKYTILNVSLVNHPFSEVEKTNVDKIRQIVDATKTATRIYVTFGNVRLFRRILLEMGEMGLMSNGEYALLYLDTDYNWLNVYHAMNNHFFRDTLRKLNESWDNPDSMDRKLIGYSRSALAIIPTPVQLNSKIFTDFWKKANSYLPNFGVHHHETSSPIKANRFACYLYDAVMLYSQALHETIMDTLNRTSSISKVDESIENGREIISRILGRKYKSFISFKASLSFSLLLGMQGFDMRIDENGDAEGNYTLLALQEVEPVLDGSNPDYYPLKEALTITADFMAHPNPVNLPQLRFRRKIRWPTGKPPLDEPECGFDGEKCKEDESSSWWGTVLYIVLVSLLLIFGIGAIVTYSLYKLSFSLLEIKNSKENYQWYGGLIGARLKKLCIATIHPQIPFTSSKLELLKMVNFLGKLRKTAAGQIALYKGALVAIKEIRYTRKPKELTRATKLELMRMTKLRHDNVNNFLGVILLHNVICVVREFCPKTSLMEVLRNRDIKLDSLFIASFTEDLIKGMIYLHESDVKVHGNLKSTNCLITSRWALQVADYGLHELRDGQEWENPQIMWESYLWTAPELLNQSEFCRVVKGTQKGDVYSFGIILHELIARQGPFNLIRDFNCFTYDETEDISSAEEVVRKVVAGIGFRPSLKGLQCQDYIVDTMELCWSEEPEFRPDFRHAIRHKLKQLFAGTLHSRNLMDHILVMMEKYQNQLEDLVDERTKELRDEKRRTDLLLQRMLPVSVAQQLLQGRDVVPEQFQSVTVYFSDIVGFTVISSESTPLQVVNMLNKLYTLFDRIIKQYDVYKVETIGDAYMVVSGVPTSRNGVYHAEQIATMALHLLKAVENFRIPHRPTEQLKLRIGPVVAGVVGKTMPRYCLFGDTVNTASRMESTSKGMTIIFLSLYSLLALKIHCSHQTKEALDMDGDFVMEERGIVQIKGKGPMRTFWLVHRLNYNFFSDDLEDEFISDSEDYESEHFDPAIFPRSNVFRHKQNPPLTNAESTSTLQRGSGSPSTTALLRRLVEKAIGETDSLSSTHQQQNNCELIEDGLVHVNADYLGASRISLLSGMNNQFKSQLISNSRKNINEQPSSTATIISNGTNNVFSSKSEACNGMLQSIKEANSNIKMKNSSVICNNKFSPQKRRKLGSIAISSSFDYHKCPTIECNSSNDSYGDNFNQASNERKRSSLPEADLFTMSRNDTSQAISKNSQLNNLIADNCTIIPLNKDDEDYIFGENDDFDCLEATRYFLNFDFSISFFRKRSISFTGGTNNELNSLRPHFGGRTSRQHQNSAQSLGQQPLPLWSEPHLPLNPRHITYGLPEMAKDNHRSVGGNRKLCRIFRPIQQQRSFDHQSSSRFERDYELQKRPFARQYSRSRSPNLGLNRIWRRLTATSGGNPSMAVKSLSKRSNELFPIDGLCSQNVSSSHTISRPIFFPGVMENSLRQMARPLSIGRPSPSSKQSDWDNELTNHLLEEFEMK</sequence>
<organism evidence="1 2">
    <name type="scientific">Meloidogyne enterolobii</name>
    <name type="common">Root-knot nematode worm</name>
    <name type="synonym">Meloidogyne mayaguensis</name>
    <dbReference type="NCBI Taxonomy" id="390850"/>
    <lineage>
        <taxon>Eukaryota</taxon>
        <taxon>Metazoa</taxon>
        <taxon>Ecdysozoa</taxon>
        <taxon>Nematoda</taxon>
        <taxon>Chromadorea</taxon>
        <taxon>Rhabditida</taxon>
        <taxon>Tylenchina</taxon>
        <taxon>Tylenchomorpha</taxon>
        <taxon>Tylenchoidea</taxon>
        <taxon>Meloidogynidae</taxon>
        <taxon>Meloidogyninae</taxon>
        <taxon>Meloidogyne</taxon>
    </lineage>
</organism>
<keyword evidence="2" id="KW-1185">Reference proteome</keyword>